<dbReference type="EMBL" id="JAUTBA010000001">
    <property type="protein sequence ID" value="MDQ1148688.1"/>
    <property type="molecule type" value="Genomic_DNA"/>
</dbReference>
<comment type="caution">
    <text evidence="1">The sequence shown here is derived from an EMBL/GenBank/DDBJ whole genome shotgun (WGS) entry which is preliminary data.</text>
</comment>
<proteinExistence type="predicted"/>
<evidence type="ECO:0000313" key="1">
    <source>
        <dbReference type="EMBL" id="MDQ1148688.1"/>
    </source>
</evidence>
<name>A0ABU0U169_9SPHI</name>
<organism evidence="1 2">
    <name type="scientific">Sphingobacterium zeae</name>
    <dbReference type="NCBI Taxonomy" id="1776859"/>
    <lineage>
        <taxon>Bacteria</taxon>
        <taxon>Pseudomonadati</taxon>
        <taxon>Bacteroidota</taxon>
        <taxon>Sphingobacteriia</taxon>
        <taxon>Sphingobacteriales</taxon>
        <taxon>Sphingobacteriaceae</taxon>
        <taxon>Sphingobacterium</taxon>
    </lineage>
</organism>
<protein>
    <submittedName>
        <fullName evidence="1">Uncharacterized protein</fullName>
    </submittedName>
</protein>
<accession>A0ABU0U169</accession>
<sequence>MLIEKGRGNRPVEALATCIVQGAKFYPTPCGKDKLHEDQRFLDVCVSI</sequence>
<dbReference type="Proteomes" id="UP001244640">
    <property type="component" value="Unassembled WGS sequence"/>
</dbReference>
<gene>
    <name evidence="1" type="ORF">QE382_000672</name>
</gene>
<reference evidence="1 2" key="1">
    <citation type="submission" date="2023-07" db="EMBL/GenBank/DDBJ databases">
        <title>Functional and genomic diversity of the sorghum phyllosphere microbiome.</title>
        <authorList>
            <person name="Shade A."/>
        </authorList>
    </citation>
    <scope>NUCLEOTIDE SEQUENCE [LARGE SCALE GENOMIC DNA]</scope>
    <source>
        <strain evidence="1 2">SORGH_AS_0892</strain>
    </source>
</reference>
<keyword evidence="2" id="KW-1185">Reference proteome</keyword>
<evidence type="ECO:0000313" key="2">
    <source>
        <dbReference type="Proteomes" id="UP001244640"/>
    </source>
</evidence>